<evidence type="ECO:0000256" key="9">
    <source>
        <dbReference type="ARBA" id="ARBA00022840"/>
    </source>
</evidence>
<dbReference type="InterPro" id="IPR036097">
    <property type="entry name" value="HisK_dim/P_sf"/>
</dbReference>
<evidence type="ECO:0000313" key="16">
    <source>
        <dbReference type="Proteomes" id="UP000242754"/>
    </source>
</evidence>
<organism evidence="15 16">
    <name type="scientific">Trichococcus palustris</name>
    <dbReference type="NCBI Taxonomy" id="140314"/>
    <lineage>
        <taxon>Bacteria</taxon>
        <taxon>Bacillati</taxon>
        <taxon>Bacillota</taxon>
        <taxon>Bacilli</taxon>
        <taxon>Lactobacillales</taxon>
        <taxon>Carnobacteriaceae</taxon>
        <taxon>Trichococcus</taxon>
    </lineage>
</organism>
<keyword evidence="12 13" id="KW-0472">Membrane</keyword>
<dbReference type="InterPro" id="IPR004358">
    <property type="entry name" value="Sig_transdc_His_kin-like_C"/>
</dbReference>
<feature type="transmembrane region" description="Helical" evidence="13">
    <location>
        <begin position="487"/>
        <end position="505"/>
    </location>
</feature>
<evidence type="ECO:0000256" key="5">
    <source>
        <dbReference type="ARBA" id="ARBA00022679"/>
    </source>
</evidence>
<keyword evidence="8" id="KW-0418">Kinase</keyword>
<dbReference type="RefSeq" id="WP_087033966.1">
    <property type="nucleotide sequence ID" value="NZ_FJNE01000008.1"/>
</dbReference>
<evidence type="ECO:0000259" key="14">
    <source>
        <dbReference type="PROSITE" id="PS50109"/>
    </source>
</evidence>
<evidence type="ECO:0000256" key="2">
    <source>
        <dbReference type="ARBA" id="ARBA00004141"/>
    </source>
</evidence>
<dbReference type="InterPro" id="IPR029016">
    <property type="entry name" value="GAF-like_dom_sf"/>
</dbReference>
<name>A0A143YVC2_9LACT</name>
<proteinExistence type="predicted"/>
<dbReference type="PROSITE" id="PS50109">
    <property type="entry name" value="HIS_KIN"/>
    <property type="match status" value="1"/>
</dbReference>
<dbReference type="Proteomes" id="UP000242754">
    <property type="component" value="Unassembled WGS sequence"/>
</dbReference>
<keyword evidence="10 13" id="KW-1133">Transmembrane helix</keyword>
<dbReference type="STRING" id="140314.SAMN04488076_10719"/>
<gene>
    <name evidence="15" type="ORF">Tpal_2419</name>
</gene>
<dbReference type="EC" id="2.7.13.3" evidence="3"/>
<comment type="subcellular location">
    <subcellularLocation>
        <location evidence="2">Membrane</location>
        <topology evidence="2">Multi-pass membrane protein</topology>
    </subcellularLocation>
</comment>
<dbReference type="Gene3D" id="3.40.50.620">
    <property type="entry name" value="HUPs"/>
    <property type="match status" value="1"/>
</dbReference>
<dbReference type="SMART" id="SM00388">
    <property type="entry name" value="HisKA"/>
    <property type="match status" value="1"/>
</dbReference>
<dbReference type="PANTHER" id="PTHR45569">
    <property type="entry name" value="SENSOR PROTEIN KDPD"/>
    <property type="match status" value="1"/>
</dbReference>
<dbReference type="SMART" id="SM00387">
    <property type="entry name" value="HATPase_c"/>
    <property type="match status" value="1"/>
</dbReference>
<evidence type="ECO:0000256" key="6">
    <source>
        <dbReference type="ARBA" id="ARBA00022692"/>
    </source>
</evidence>
<reference evidence="15 16" key="1">
    <citation type="submission" date="2016-02" db="EMBL/GenBank/DDBJ databases">
        <authorList>
            <person name="Wen L."/>
            <person name="He K."/>
            <person name="Yang H."/>
        </authorList>
    </citation>
    <scope>NUCLEOTIDE SEQUENCE [LARGE SCALE GENOMIC DNA]</scope>
    <source>
        <strain evidence="15">Trichococcus palustris</strain>
    </source>
</reference>
<dbReference type="SUPFAM" id="SSF55874">
    <property type="entry name" value="ATPase domain of HSP90 chaperone/DNA topoisomerase II/histidine kinase"/>
    <property type="match status" value="1"/>
</dbReference>
<keyword evidence="9" id="KW-0067">ATP-binding</keyword>
<dbReference type="InterPro" id="IPR005467">
    <property type="entry name" value="His_kinase_dom"/>
</dbReference>
<dbReference type="GO" id="GO:0005524">
    <property type="term" value="F:ATP binding"/>
    <property type="evidence" value="ECO:0007669"/>
    <property type="project" value="UniProtKB-KW"/>
</dbReference>
<dbReference type="InterPro" id="IPR003594">
    <property type="entry name" value="HATPase_dom"/>
</dbReference>
<dbReference type="Gene3D" id="3.30.565.10">
    <property type="entry name" value="Histidine kinase-like ATPase, C-terminal domain"/>
    <property type="match status" value="1"/>
</dbReference>
<evidence type="ECO:0000256" key="11">
    <source>
        <dbReference type="ARBA" id="ARBA00023012"/>
    </source>
</evidence>
<evidence type="ECO:0000256" key="1">
    <source>
        <dbReference type="ARBA" id="ARBA00000085"/>
    </source>
</evidence>
<dbReference type="SUPFAM" id="SSF52402">
    <property type="entry name" value="Adenine nucleotide alpha hydrolases-like"/>
    <property type="match status" value="1"/>
</dbReference>
<dbReference type="PRINTS" id="PR00344">
    <property type="entry name" value="BCTRLSENSOR"/>
</dbReference>
<dbReference type="InterPro" id="IPR036890">
    <property type="entry name" value="HATPase_C_sf"/>
</dbReference>
<dbReference type="PANTHER" id="PTHR45569:SF1">
    <property type="entry name" value="SENSOR PROTEIN KDPD"/>
    <property type="match status" value="1"/>
</dbReference>
<dbReference type="FunFam" id="3.40.50.300:FF:000483">
    <property type="entry name" value="Sensor histidine kinase KdpD"/>
    <property type="match status" value="1"/>
</dbReference>
<dbReference type="InterPro" id="IPR052023">
    <property type="entry name" value="Histidine_kinase_KdpD"/>
</dbReference>
<evidence type="ECO:0000256" key="4">
    <source>
        <dbReference type="ARBA" id="ARBA00022553"/>
    </source>
</evidence>
<dbReference type="InterPro" id="IPR038318">
    <property type="entry name" value="KdpD_sf"/>
</dbReference>
<sequence length="904" mass="102118">MGMQEDKRPDPLELLKKIKETEERQKEDFGKLKIFFGYSAGVGKTFAMLEAAHDQMEAGVDVVVGYVEPHTRPETNFLLHGLSFIKPKQVTYKNIQLQEFDLDAALKRKPKLILVDELAHTNAFGVRNKKRYQDIEELLRSGIDVYTTVNVQHIESLNDIVAKITNVSVNETIPDYIFDRADSIELVDIDSEELISRLKEGKIYREDKVKLAQQNFFTKENLRLLREIAMRRLADRISAEQQSQSGSTDKFANENILACISPSPFAAKSIRWAARTAEAFHCNWTVIYVETGDEDRLSIKEKEILEGNMALADKLGAKTLVLHGNDVAETIAEFANISGITNIVIGKSRKQEGFHYFGRIDFEDKLISLLDKSEIHILSNNESSREWEQASKKIAFKKWMQHWSLSWTDTSKMASILLSATLVSYGLQMLGVEQYNLSMVYLLGVIVTARMTNGYVYGACSSLISVILFDVMFVSPVFDLKIYDSNYIVTFIILLLIALITSSMITKSKIQSYLIVEREQRLHVLYDINRQLLKTRGLTNITAIVNEYIGRLFNRSVVFYTKNDKGGIQSDLLDMTSEDDADYLISRDEQAVANWVFLNNKIAGSGTDTLSGADGFYLPIASEGEVRGVLGIDCKKEPFNHENRATLQMISSLISLAMERQELSDKQRETTVENEREKMRSNLLRSISHDLRTPLTGILGASSAILENEDTLDKETQRRLLHSIQSEAQWLIRLVENLLSVTRIQDGSVSIIKTDEIAEEVIAGAISRIKKRFPNRKFRVSVPDDALFVPMDATLIMQVLINLMENAVKFSPEDSTIDVFLHEKNKQAVFAVVDYGEGIADEEFPFLFEPYKANNRKNSDSSRGMGIGLSICMTIVQAHGGKMKGVNRIDGGAVFEFTLPLDEE</sequence>
<dbReference type="InterPro" id="IPR003852">
    <property type="entry name" value="Sig_transdc_His_kinase_KdpD_N"/>
</dbReference>
<dbReference type="Pfam" id="PF13493">
    <property type="entry name" value="DUF4118"/>
    <property type="match status" value="1"/>
</dbReference>
<evidence type="ECO:0000256" key="7">
    <source>
        <dbReference type="ARBA" id="ARBA00022741"/>
    </source>
</evidence>
<dbReference type="GO" id="GO:0005737">
    <property type="term" value="C:cytoplasm"/>
    <property type="evidence" value="ECO:0007669"/>
    <property type="project" value="UniProtKB-ARBA"/>
</dbReference>
<evidence type="ECO:0000313" key="15">
    <source>
        <dbReference type="EMBL" id="CZQ99782.1"/>
    </source>
</evidence>
<dbReference type="AlphaFoldDB" id="A0A143YVC2"/>
<dbReference type="Pfam" id="PF02518">
    <property type="entry name" value="HATPase_c"/>
    <property type="match status" value="1"/>
</dbReference>
<evidence type="ECO:0000256" key="3">
    <source>
        <dbReference type="ARBA" id="ARBA00012438"/>
    </source>
</evidence>
<protein>
    <recommendedName>
        <fullName evidence="3">histidine kinase</fullName>
        <ecNumber evidence="3">2.7.13.3</ecNumber>
    </recommendedName>
</protein>
<keyword evidence="7" id="KW-0547">Nucleotide-binding</keyword>
<dbReference type="EMBL" id="FJNE01000008">
    <property type="protein sequence ID" value="CZQ99782.1"/>
    <property type="molecule type" value="Genomic_DNA"/>
</dbReference>
<dbReference type="GO" id="GO:0000155">
    <property type="term" value="F:phosphorelay sensor kinase activity"/>
    <property type="evidence" value="ECO:0007669"/>
    <property type="project" value="InterPro"/>
</dbReference>
<evidence type="ECO:0000256" key="13">
    <source>
        <dbReference type="SAM" id="Phobius"/>
    </source>
</evidence>
<keyword evidence="11" id="KW-0902">Two-component regulatory system</keyword>
<dbReference type="Pfam" id="PF02702">
    <property type="entry name" value="KdpD"/>
    <property type="match status" value="1"/>
</dbReference>
<dbReference type="CDD" id="cd00082">
    <property type="entry name" value="HisKA"/>
    <property type="match status" value="1"/>
</dbReference>
<feature type="transmembrane region" description="Helical" evidence="13">
    <location>
        <begin position="455"/>
        <end position="475"/>
    </location>
</feature>
<dbReference type="Gene3D" id="3.40.50.300">
    <property type="entry name" value="P-loop containing nucleotide triphosphate hydrolases"/>
    <property type="match status" value="1"/>
</dbReference>
<dbReference type="CDD" id="cd01987">
    <property type="entry name" value="USP_KdpD-like"/>
    <property type="match status" value="1"/>
</dbReference>
<comment type="catalytic activity">
    <reaction evidence="1">
        <text>ATP + protein L-histidine = ADP + protein N-phospho-L-histidine.</text>
        <dbReference type="EC" id="2.7.13.3"/>
    </reaction>
</comment>
<dbReference type="InterPro" id="IPR014729">
    <property type="entry name" value="Rossmann-like_a/b/a_fold"/>
</dbReference>
<dbReference type="OrthoDB" id="9806130at2"/>
<dbReference type="Pfam" id="PF00512">
    <property type="entry name" value="HisKA"/>
    <property type="match status" value="1"/>
</dbReference>
<dbReference type="InterPro" id="IPR027417">
    <property type="entry name" value="P-loop_NTPase"/>
</dbReference>
<evidence type="ECO:0000256" key="8">
    <source>
        <dbReference type="ARBA" id="ARBA00022777"/>
    </source>
</evidence>
<dbReference type="InterPro" id="IPR025201">
    <property type="entry name" value="KdpD_TM"/>
</dbReference>
<accession>A0A143YVC2</accession>
<evidence type="ECO:0000256" key="10">
    <source>
        <dbReference type="ARBA" id="ARBA00022989"/>
    </source>
</evidence>
<dbReference type="GO" id="GO:0005886">
    <property type="term" value="C:plasma membrane"/>
    <property type="evidence" value="ECO:0007669"/>
    <property type="project" value="TreeGrafter"/>
</dbReference>
<dbReference type="SUPFAM" id="SSF55781">
    <property type="entry name" value="GAF domain-like"/>
    <property type="match status" value="1"/>
</dbReference>
<dbReference type="Gene3D" id="1.10.287.130">
    <property type="match status" value="1"/>
</dbReference>
<keyword evidence="5" id="KW-0808">Transferase</keyword>
<dbReference type="SUPFAM" id="SSF47384">
    <property type="entry name" value="Homodimeric domain of signal transducing histidine kinase"/>
    <property type="match status" value="1"/>
</dbReference>
<dbReference type="Gene3D" id="1.20.120.620">
    <property type="entry name" value="Backbone structure of the membrane domain of e. Coli histidine kinase receptor kdpd"/>
    <property type="match status" value="1"/>
</dbReference>
<dbReference type="Gene3D" id="3.30.450.40">
    <property type="match status" value="1"/>
</dbReference>
<dbReference type="InterPro" id="IPR003661">
    <property type="entry name" value="HisK_dim/P_dom"/>
</dbReference>
<keyword evidence="4" id="KW-0597">Phosphoprotein</keyword>
<keyword evidence="6 13" id="KW-0812">Transmembrane</keyword>
<keyword evidence="16" id="KW-1185">Reference proteome</keyword>
<evidence type="ECO:0000256" key="12">
    <source>
        <dbReference type="ARBA" id="ARBA00023136"/>
    </source>
</evidence>
<feature type="domain" description="Histidine kinase" evidence="14">
    <location>
        <begin position="686"/>
        <end position="903"/>
    </location>
</feature>